<dbReference type="STRING" id="307972.A0A2G8KNG3"/>
<dbReference type="AlphaFoldDB" id="A0A2G8KNG3"/>
<dbReference type="PANTHER" id="PTHR31400:SF1">
    <property type="entry name" value="PROTEIN GUCD1"/>
    <property type="match status" value="1"/>
</dbReference>
<protein>
    <recommendedName>
        <fullName evidence="3">Protein GUCD1</fullName>
    </recommendedName>
</protein>
<organism evidence="1 2">
    <name type="scientific">Stichopus japonicus</name>
    <name type="common">Sea cucumber</name>
    <dbReference type="NCBI Taxonomy" id="307972"/>
    <lineage>
        <taxon>Eukaryota</taxon>
        <taxon>Metazoa</taxon>
        <taxon>Echinodermata</taxon>
        <taxon>Eleutherozoa</taxon>
        <taxon>Echinozoa</taxon>
        <taxon>Holothuroidea</taxon>
        <taxon>Aspidochirotacea</taxon>
        <taxon>Aspidochirotida</taxon>
        <taxon>Stichopodidae</taxon>
        <taxon>Apostichopus</taxon>
    </lineage>
</organism>
<accession>A0A2G8KNG3</accession>
<dbReference type="PANTHER" id="PTHR31400">
    <property type="entry name" value="GUANYLYL CYCLASE DOMAIN CONTAINING PROTEIN 1 GUCD1"/>
    <property type="match status" value="1"/>
</dbReference>
<dbReference type="OrthoDB" id="206796at2759"/>
<sequence length="189" mass="21804">MADLSKDEEPDEACVDISSTYQKYHWDCGIACAQMVLSFVLPSTPASEEDFDEIRRKLMVGHSVWTIDLAHIMQHLGVKHQFFTVTLGVDPTYSAVDFYTKRKEAERFTEEEERINDLFSKASEKGINVEKRSVTKEELIQHLSRQNVAIVLVDSSLLRCVNCDRKHEVEVNINNAYLSMWDKILFRSI</sequence>
<name>A0A2G8KNG3_STIJA</name>
<keyword evidence="2" id="KW-1185">Reference proteome</keyword>
<dbReference type="InterPro" id="IPR018616">
    <property type="entry name" value="GUCD1"/>
</dbReference>
<evidence type="ECO:0000313" key="1">
    <source>
        <dbReference type="EMBL" id="PIK49517.1"/>
    </source>
</evidence>
<reference evidence="1 2" key="1">
    <citation type="journal article" date="2017" name="PLoS Biol.">
        <title>The sea cucumber genome provides insights into morphological evolution and visceral regeneration.</title>
        <authorList>
            <person name="Zhang X."/>
            <person name="Sun L."/>
            <person name="Yuan J."/>
            <person name="Sun Y."/>
            <person name="Gao Y."/>
            <person name="Zhang L."/>
            <person name="Li S."/>
            <person name="Dai H."/>
            <person name="Hamel J.F."/>
            <person name="Liu C."/>
            <person name="Yu Y."/>
            <person name="Liu S."/>
            <person name="Lin W."/>
            <person name="Guo K."/>
            <person name="Jin S."/>
            <person name="Xu P."/>
            <person name="Storey K.B."/>
            <person name="Huan P."/>
            <person name="Zhang T."/>
            <person name="Zhou Y."/>
            <person name="Zhang J."/>
            <person name="Lin C."/>
            <person name="Li X."/>
            <person name="Xing L."/>
            <person name="Huo D."/>
            <person name="Sun M."/>
            <person name="Wang L."/>
            <person name="Mercier A."/>
            <person name="Li F."/>
            <person name="Yang H."/>
            <person name="Xiang J."/>
        </authorList>
    </citation>
    <scope>NUCLEOTIDE SEQUENCE [LARGE SCALE GENOMIC DNA]</scope>
    <source>
        <strain evidence="1">Shaxun</strain>
        <tissue evidence="1">Muscle</tissue>
    </source>
</reference>
<dbReference type="EMBL" id="MRZV01000462">
    <property type="protein sequence ID" value="PIK49517.1"/>
    <property type="molecule type" value="Genomic_DNA"/>
</dbReference>
<proteinExistence type="predicted"/>
<comment type="caution">
    <text evidence="1">The sequence shown here is derived from an EMBL/GenBank/DDBJ whole genome shotgun (WGS) entry which is preliminary data.</text>
</comment>
<gene>
    <name evidence="1" type="ORF">BSL78_13622</name>
</gene>
<evidence type="ECO:0008006" key="3">
    <source>
        <dbReference type="Google" id="ProtNLM"/>
    </source>
</evidence>
<dbReference type="Pfam" id="PF09778">
    <property type="entry name" value="Guanylate_cyc_2"/>
    <property type="match status" value="1"/>
</dbReference>
<dbReference type="Proteomes" id="UP000230750">
    <property type="component" value="Unassembled WGS sequence"/>
</dbReference>
<evidence type="ECO:0000313" key="2">
    <source>
        <dbReference type="Proteomes" id="UP000230750"/>
    </source>
</evidence>